<dbReference type="GO" id="GO:0016887">
    <property type="term" value="F:ATP hydrolysis activity"/>
    <property type="evidence" value="ECO:0007669"/>
    <property type="project" value="InterPro"/>
</dbReference>
<sequence>MVNSLFTPQHLIGRKTELRQISEILIEDNDFLLVGAPGIGRRTLIRAAAQQVGAKVIEIDCLRTTSANRFLRLLADSILDVFSSATELALIEQWTQSYPLVLEQSQRPRLIWHLPSGKEWSLFQSLLALPQMMAEWMDCRVVTVFLNFPHIRSWDRTGKWEEYLQQEIRRQSRVSYALVATVIEPWAQCSDLPIISLAPLDDATMQAWIVPEMAGEGLRFDAETQALQLFLSIVQGHTGDAVNLARRIWLDRQAFMNAPIDWDRLPKVPSTPAIDGLIEAHHVHRSTLALVEDLSNTFESLILLLPASQVRVLESLALDPTDKPQAREYIQKHQLSRGGGLQGALASLAQKGLLYGPEQGYRVASPFLAFWLKQRLS</sequence>
<reference evidence="2" key="1">
    <citation type="submission" date="2022-12" db="EMBL/GenBank/DDBJ databases">
        <title>Polyphasic identification of a Novel Hot-Spring Cyanobacterium Ocullathermofonsia sinensis gen nov. sp. nov. and Genomic Insights on its Adaptations to the Thermal Habitat.</title>
        <authorList>
            <person name="Daroch M."/>
            <person name="Tang J."/>
            <person name="Jiang Y."/>
        </authorList>
    </citation>
    <scope>NUCLEOTIDE SEQUENCE</scope>
    <source>
        <strain evidence="2">PKUAC-SCTA174</strain>
    </source>
</reference>
<dbReference type="AlphaFoldDB" id="A0A9E8Z7V8"/>
<proteinExistence type="predicted"/>
<protein>
    <submittedName>
        <fullName evidence="2">AAA family ATPase</fullName>
    </submittedName>
</protein>
<evidence type="ECO:0000313" key="2">
    <source>
        <dbReference type="EMBL" id="WAL58089.1"/>
    </source>
</evidence>
<dbReference type="InterPro" id="IPR027417">
    <property type="entry name" value="P-loop_NTPase"/>
</dbReference>
<dbReference type="EMBL" id="CP113797">
    <property type="protein sequence ID" value="WAL58089.1"/>
    <property type="molecule type" value="Genomic_DNA"/>
</dbReference>
<dbReference type="KEGG" id="tsin:OXH18_12870"/>
<keyword evidence="3" id="KW-1185">Reference proteome</keyword>
<feature type="domain" description="ATPase AAA-type core" evidence="1">
    <location>
        <begin position="32"/>
        <end position="88"/>
    </location>
</feature>
<name>A0A9E8Z7V8_9CYAN</name>
<gene>
    <name evidence="2" type="ORF">OXH18_12870</name>
</gene>
<dbReference type="Gene3D" id="3.40.50.300">
    <property type="entry name" value="P-loop containing nucleotide triphosphate hydrolases"/>
    <property type="match status" value="1"/>
</dbReference>
<accession>A0A9E8Z7V8</accession>
<dbReference type="Pfam" id="PF00004">
    <property type="entry name" value="AAA"/>
    <property type="match status" value="1"/>
</dbReference>
<dbReference type="SUPFAM" id="SSF52540">
    <property type="entry name" value="P-loop containing nucleoside triphosphate hydrolases"/>
    <property type="match status" value="2"/>
</dbReference>
<evidence type="ECO:0000313" key="3">
    <source>
        <dbReference type="Proteomes" id="UP001163152"/>
    </source>
</evidence>
<dbReference type="Proteomes" id="UP001163152">
    <property type="component" value="Chromosome"/>
</dbReference>
<dbReference type="InterPro" id="IPR003959">
    <property type="entry name" value="ATPase_AAA_core"/>
</dbReference>
<dbReference type="GO" id="GO:0005524">
    <property type="term" value="F:ATP binding"/>
    <property type="evidence" value="ECO:0007669"/>
    <property type="project" value="InterPro"/>
</dbReference>
<evidence type="ECO:0000259" key="1">
    <source>
        <dbReference type="Pfam" id="PF00004"/>
    </source>
</evidence>
<organism evidence="2 3">
    <name type="scientific">Thermocoleostomius sinensis A174</name>
    <dbReference type="NCBI Taxonomy" id="2016057"/>
    <lineage>
        <taxon>Bacteria</taxon>
        <taxon>Bacillati</taxon>
        <taxon>Cyanobacteriota</taxon>
        <taxon>Cyanophyceae</taxon>
        <taxon>Oculatellales</taxon>
        <taxon>Oculatellaceae</taxon>
        <taxon>Thermocoleostomius</taxon>
    </lineage>
</organism>
<dbReference type="RefSeq" id="WP_268607485.1">
    <property type="nucleotide sequence ID" value="NZ_CP113797.1"/>
</dbReference>